<name>A0ABT6Q0A4_9PROT</name>
<accession>A0ABT6Q0A4</accession>
<dbReference type="Pfam" id="PF02631">
    <property type="entry name" value="RecX_HTH2"/>
    <property type="match status" value="1"/>
</dbReference>
<proteinExistence type="inferred from homology"/>
<keyword evidence="7" id="KW-1185">Reference proteome</keyword>
<evidence type="ECO:0000256" key="1">
    <source>
        <dbReference type="ARBA" id="ARBA00004496"/>
    </source>
</evidence>
<comment type="similarity">
    <text evidence="2">Belongs to the RecX family.</text>
</comment>
<dbReference type="Proteomes" id="UP001431634">
    <property type="component" value="Unassembled WGS sequence"/>
</dbReference>
<comment type="caution">
    <text evidence="6">The sequence shown here is derived from an EMBL/GenBank/DDBJ whole genome shotgun (WGS) entry which is preliminary data.</text>
</comment>
<dbReference type="InterPro" id="IPR053924">
    <property type="entry name" value="RecX_HTH_2nd"/>
</dbReference>
<evidence type="ECO:0000256" key="4">
    <source>
        <dbReference type="ARBA" id="ARBA00022490"/>
    </source>
</evidence>
<evidence type="ECO:0000313" key="6">
    <source>
        <dbReference type="EMBL" id="MDI2090541.1"/>
    </source>
</evidence>
<reference evidence="6" key="1">
    <citation type="submission" date="2023-05" db="EMBL/GenBank/DDBJ databases">
        <title>Whole genome sequence of Commensalibacter sp.</title>
        <authorList>
            <person name="Charoenyingcharoen P."/>
            <person name="Yukphan P."/>
        </authorList>
    </citation>
    <scope>NUCLEOTIDE SEQUENCE</scope>
    <source>
        <strain evidence="6">TBRC 16381</strain>
    </source>
</reference>
<feature type="domain" description="RecX second three-helical" evidence="5">
    <location>
        <begin position="77"/>
        <end position="116"/>
    </location>
</feature>
<comment type="subcellular location">
    <subcellularLocation>
        <location evidence="1">Cytoplasm</location>
    </subcellularLocation>
</comment>
<dbReference type="Gene3D" id="1.10.10.10">
    <property type="entry name" value="Winged helix-like DNA-binding domain superfamily/Winged helix DNA-binding domain"/>
    <property type="match status" value="1"/>
</dbReference>
<sequence length="192" mass="22471">MNYTKFPDLREYALTYLGRYNNTEAGLKRILNSKLRRWGMKVKEEGMDEEEIQTLLHQGKKQIPDIVVDMKRIGAINDQVFAEYKTQSLIRSGRSSRMVKMKLHEKGIDPSIIQTVVTQYQEKDSEILAALIYMKKRRMGPFRRSDRDVSSDIIRKEQQSLVRGGFSFAMIERLLLMDRCEAEEMVDTLRSL</sequence>
<dbReference type="RefSeq" id="WP_281447675.1">
    <property type="nucleotide sequence ID" value="NZ_JASBAO010000001.1"/>
</dbReference>
<evidence type="ECO:0000313" key="7">
    <source>
        <dbReference type="Proteomes" id="UP001431634"/>
    </source>
</evidence>
<keyword evidence="4" id="KW-0963">Cytoplasm</keyword>
<evidence type="ECO:0000259" key="5">
    <source>
        <dbReference type="Pfam" id="PF02631"/>
    </source>
</evidence>
<evidence type="ECO:0000256" key="2">
    <source>
        <dbReference type="ARBA" id="ARBA00009695"/>
    </source>
</evidence>
<gene>
    <name evidence="6" type="ORF">QJV27_03960</name>
</gene>
<dbReference type="EMBL" id="JASBAO010000001">
    <property type="protein sequence ID" value="MDI2090541.1"/>
    <property type="molecule type" value="Genomic_DNA"/>
</dbReference>
<protein>
    <recommendedName>
        <fullName evidence="3">Regulatory protein RecX</fullName>
    </recommendedName>
</protein>
<evidence type="ECO:0000256" key="3">
    <source>
        <dbReference type="ARBA" id="ARBA00018111"/>
    </source>
</evidence>
<organism evidence="6 7">
    <name type="scientific">Commensalibacter oyaizuii</name>
    <dbReference type="NCBI Taxonomy" id="3043873"/>
    <lineage>
        <taxon>Bacteria</taxon>
        <taxon>Pseudomonadati</taxon>
        <taxon>Pseudomonadota</taxon>
        <taxon>Alphaproteobacteria</taxon>
        <taxon>Acetobacterales</taxon>
        <taxon>Acetobacteraceae</taxon>
    </lineage>
</organism>
<dbReference type="InterPro" id="IPR036388">
    <property type="entry name" value="WH-like_DNA-bd_sf"/>
</dbReference>